<name>A0A9X5BCE3_9FIRM</name>
<evidence type="ECO:0000313" key="1">
    <source>
        <dbReference type="EMBL" id="NBJ91143.1"/>
    </source>
</evidence>
<reference evidence="1" key="1">
    <citation type="submission" date="2018-09" db="EMBL/GenBank/DDBJ databases">
        <title>Murine metabolic-syndrome-specific gut microbial biobank.</title>
        <authorList>
            <person name="Liu C."/>
        </authorList>
    </citation>
    <scope>NUCLEOTIDE SEQUENCE</scope>
    <source>
        <strain evidence="1">D42-62</strain>
    </source>
</reference>
<keyword evidence="2" id="KW-1185">Reference proteome</keyword>
<evidence type="ECO:0008006" key="3">
    <source>
        <dbReference type="Google" id="ProtNLM"/>
    </source>
</evidence>
<dbReference type="EMBL" id="QZDT01000001">
    <property type="protein sequence ID" value="NBJ91143.1"/>
    <property type="molecule type" value="Genomic_DNA"/>
</dbReference>
<comment type="caution">
    <text evidence="1">The sequence shown here is derived from an EMBL/GenBank/DDBJ whole genome shotgun (WGS) entry which is preliminary data.</text>
</comment>
<dbReference type="Pfam" id="PF19570">
    <property type="entry name" value="DUF6088"/>
    <property type="match status" value="1"/>
</dbReference>
<dbReference type="AlphaFoldDB" id="A0A9X5BCE3"/>
<dbReference type="InterPro" id="IPR045738">
    <property type="entry name" value="DUF6088"/>
</dbReference>
<organism evidence="1 2">
    <name type="scientific">Parablautia muri</name>
    <dbReference type="NCBI Taxonomy" id="2320879"/>
    <lineage>
        <taxon>Bacteria</taxon>
        <taxon>Bacillati</taxon>
        <taxon>Bacillota</taxon>
        <taxon>Clostridia</taxon>
        <taxon>Lachnospirales</taxon>
        <taxon>Lachnospiraceae</taxon>
        <taxon>Parablautia</taxon>
    </lineage>
</organism>
<accession>A0A9X5BCE3</accession>
<gene>
    <name evidence="1" type="ORF">D5281_00695</name>
</gene>
<dbReference type="OrthoDB" id="9802612at2"/>
<proteinExistence type="predicted"/>
<protein>
    <recommendedName>
        <fullName evidence="3">Transcriptional regulator, AbiEi antitoxin, Type IV TA system</fullName>
    </recommendedName>
</protein>
<dbReference type="Proteomes" id="UP001154420">
    <property type="component" value="Unassembled WGS sequence"/>
</dbReference>
<sequence length="208" mass="23531">MLKEYLEKNYGFNEPIFINEIRLDGFNDNALRHYFKRMLKSGDLARFDTGIYYLPKASRLLKKSYLDPMKVIVRKYIQSTTETYGYFAGATFANQIGLTTQMPATLEIVTSKESTKGRTVTVGSQTVRLKRPATNITSENVGLLQFLDAVSQGEKYSELSDSETGILLKNYAKQQNYSKELLSSVLSGITGPTAKKLIEWGIIYEFTL</sequence>
<evidence type="ECO:0000313" key="2">
    <source>
        <dbReference type="Proteomes" id="UP001154420"/>
    </source>
</evidence>
<dbReference type="RefSeq" id="WP_160558236.1">
    <property type="nucleotide sequence ID" value="NZ_QZDT01000001.1"/>
</dbReference>